<comment type="catalytic activity">
    <reaction evidence="1">
        <text>a long-chain fatty acyl-CoA + 2 NADPH + 2 H(+) = a long-chain primary fatty alcohol + 2 NADP(+) + CoA</text>
        <dbReference type="Rhea" id="RHEA:52716"/>
        <dbReference type="ChEBI" id="CHEBI:15378"/>
        <dbReference type="ChEBI" id="CHEBI:57287"/>
        <dbReference type="ChEBI" id="CHEBI:57783"/>
        <dbReference type="ChEBI" id="CHEBI:58349"/>
        <dbReference type="ChEBI" id="CHEBI:77396"/>
        <dbReference type="ChEBI" id="CHEBI:83139"/>
        <dbReference type="EC" id="1.2.1.84"/>
    </reaction>
</comment>
<evidence type="ECO:0000256" key="1">
    <source>
        <dbReference type="RuleBase" id="RU363097"/>
    </source>
</evidence>
<dbReference type="STRING" id="151549.A0A4C1YV55"/>
<evidence type="ECO:0000256" key="2">
    <source>
        <dbReference type="SAM" id="MobiDB-lite"/>
    </source>
</evidence>
<dbReference type="Proteomes" id="UP000299102">
    <property type="component" value="Unassembled WGS sequence"/>
</dbReference>
<dbReference type="OrthoDB" id="429813at2759"/>
<comment type="similarity">
    <text evidence="1">Belongs to the fatty acyl-CoA reductase family.</text>
</comment>
<keyword evidence="1" id="KW-0444">Lipid biosynthesis</keyword>
<evidence type="ECO:0000313" key="5">
    <source>
        <dbReference type="Proteomes" id="UP000299102"/>
    </source>
</evidence>
<dbReference type="PANTHER" id="PTHR11011">
    <property type="entry name" value="MALE STERILITY PROTEIN 2-RELATED"/>
    <property type="match status" value="1"/>
</dbReference>
<dbReference type="GO" id="GO:0035336">
    <property type="term" value="P:long-chain fatty-acyl-CoA metabolic process"/>
    <property type="evidence" value="ECO:0007669"/>
    <property type="project" value="TreeGrafter"/>
</dbReference>
<feature type="region of interest" description="Disordered" evidence="2">
    <location>
        <begin position="205"/>
        <end position="253"/>
    </location>
</feature>
<dbReference type="GO" id="GO:0080019">
    <property type="term" value="F:alcohol-forming very long-chain fatty acyl-CoA reductase activity"/>
    <property type="evidence" value="ECO:0007669"/>
    <property type="project" value="InterPro"/>
</dbReference>
<protein>
    <recommendedName>
        <fullName evidence="1">Fatty acyl-CoA reductase</fullName>
        <ecNumber evidence="1">1.2.1.84</ecNumber>
    </recommendedName>
</protein>
<sequence>MELLRETLCPLAFRGHFDGLLACSHSFPGVRKPLYSKLFHKAREINPKGVHKVVAVSGDMEAPGLGLSERDRNTLLERHQHQQPLNHVTPPPAPRQPHVVMNTPQSIRQALSVHTILIDSVTSKASVPTNYRVLAFRIFDSPRYQVTVVLNAAATVRFDEKLSVAFRINVRGTREVIQLARECRRLRSFTHVSTAFSNTHYRHIEEKLNGKQNQEPELRPKLKTGPTLKPSAGSGLRSRVDRKRNQEQSRNRHCERERGFYPLPITLETIEAISGLDEALLDNITPTYVTGNGTTITTSSSRVMGRYPNTYCFTKAVAEEVVRRHAAGMPVCVFRPSIVISTHEEPVRGWTDSLYGPTGLLVGIGTGVSLLHDVF</sequence>
<comment type="function">
    <text evidence="1">Catalyzes the reduction of fatty acyl-CoA to fatty alcohols.</text>
</comment>
<accession>A0A4C1YV55</accession>
<comment type="caution">
    <text evidence="4">The sequence shown here is derived from an EMBL/GenBank/DDBJ whole genome shotgun (WGS) entry which is preliminary data.</text>
</comment>
<name>A0A4C1YV55_EUMVA</name>
<keyword evidence="5" id="KW-1185">Reference proteome</keyword>
<dbReference type="EMBL" id="BGZK01001359">
    <property type="protein sequence ID" value="GBP78155.1"/>
    <property type="molecule type" value="Genomic_DNA"/>
</dbReference>
<dbReference type="InterPro" id="IPR013120">
    <property type="entry name" value="FAR_NAD-bd"/>
</dbReference>
<dbReference type="Gene3D" id="3.40.50.720">
    <property type="entry name" value="NAD(P)-binding Rossmann-like Domain"/>
    <property type="match status" value="1"/>
</dbReference>
<organism evidence="4 5">
    <name type="scientific">Eumeta variegata</name>
    <name type="common">Bagworm moth</name>
    <name type="synonym">Eumeta japonica</name>
    <dbReference type="NCBI Taxonomy" id="151549"/>
    <lineage>
        <taxon>Eukaryota</taxon>
        <taxon>Metazoa</taxon>
        <taxon>Ecdysozoa</taxon>
        <taxon>Arthropoda</taxon>
        <taxon>Hexapoda</taxon>
        <taxon>Insecta</taxon>
        <taxon>Pterygota</taxon>
        <taxon>Neoptera</taxon>
        <taxon>Endopterygota</taxon>
        <taxon>Lepidoptera</taxon>
        <taxon>Glossata</taxon>
        <taxon>Ditrysia</taxon>
        <taxon>Tineoidea</taxon>
        <taxon>Psychidae</taxon>
        <taxon>Oiketicinae</taxon>
        <taxon>Eumeta</taxon>
    </lineage>
</organism>
<feature type="compositionally biased region" description="Basic and acidic residues" evidence="2">
    <location>
        <begin position="243"/>
        <end position="253"/>
    </location>
</feature>
<proteinExistence type="inferred from homology"/>
<dbReference type="EC" id="1.2.1.84" evidence="1"/>
<keyword evidence="1" id="KW-0521">NADP</keyword>
<dbReference type="Pfam" id="PF07993">
    <property type="entry name" value="NAD_binding_4"/>
    <property type="match status" value="1"/>
</dbReference>
<dbReference type="InterPro" id="IPR026055">
    <property type="entry name" value="FAR"/>
</dbReference>
<reference evidence="4 5" key="1">
    <citation type="journal article" date="2019" name="Commun. Biol.">
        <title>The bagworm genome reveals a unique fibroin gene that provides high tensile strength.</title>
        <authorList>
            <person name="Kono N."/>
            <person name="Nakamura H."/>
            <person name="Ohtoshi R."/>
            <person name="Tomita M."/>
            <person name="Numata K."/>
            <person name="Arakawa K."/>
        </authorList>
    </citation>
    <scope>NUCLEOTIDE SEQUENCE [LARGE SCALE GENOMIC DNA]</scope>
</reference>
<dbReference type="InterPro" id="IPR036291">
    <property type="entry name" value="NAD(P)-bd_dom_sf"/>
</dbReference>
<dbReference type="SUPFAM" id="SSF51735">
    <property type="entry name" value="NAD(P)-binding Rossmann-fold domains"/>
    <property type="match status" value="1"/>
</dbReference>
<keyword evidence="1" id="KW-0560">Oxidoreductase</keyword>
<dbReference type="AlphaFoldDB" id="A0A4C1YV55"/>
<feature type="domain" description="Thioester reductase (TE)" evidence="3">
    <location>
        <begin position="145"/>
        <end position="368"/>
    </location>
</feature>
<dbReference type="PANTHER" id="PTHR11011:SF60">
    <property type="entry name" value="FATTY ACYL-COA REDUCTASE-RELATED"/>
    <property type="match status" value="1"/>
</dbReference>
<feature type="compositionally biased region" description="Basic and acidic residues" evidence="2">
    <location>
        <begin position="205"/>
        <end position="220"/>
    </location>
</feature>
<gene>
    <name evidence="4" type="primary">wat</name>
    <name evidence="4" type="ORF">EVAR_99189_1</name>
</gene>
<dbReference type="GO" id="GO:0102965">
    <property type="term" value="F:alcohol-forming long-chain fatty acyl-CoA reductase activity"/>
    <property type="evidence" value="ECO:0007669"/>
    <property type="project" value="UniProtKB-EC"/>
</dbReference>
<evidence type="ECO:0000313" key="4">
    <source>
        <dbReference type="EMBL" id="GBP78155.1"/>
    </source>
</evidence>
<evidence type="ECO:0000259" key="3">
    <source>
        <dbReference type="Pfam" id="PF07993"/>
    </source>
</evidence>
<dbReference type="GO" id="GO:0005777">
    <property type="term" value="C:peroxisome"/>
    <property type="evidence" value="ECO:0007669"/>
    <property type="project" value="TreeGrafter"/>
</dbReference>
<keyword evidence="1" id="KW-0443">Lipid metabolism</keyword>